<sequence>MPHEVQAAAHRVVTVGLAYEDGTLRVTVRDNGRGGTQLPLAARGGGFGLVGLTERVRA</sequence>
<accession>A0ABW2VA60</accession>
<dbReference type="SUPFAM" id="SSF55874">
    <property type="entry name" value="ATPase domain of HSP90 chaperone/DNA topoisomerase II/histidine kinase"/>
    <property type="match status" value="1"/>
</dbReference>
<dbReference type="InterPro" id="IPR036890">
    <property type="entry name" value="HATPase_C_sf"/>
</dbReference>
<protein>
    <recommendedName>
        <fullName evidence="3">Histidine kinase/HSP90-like ATPase domain-containing protein</fullName>
    </recommendedName>
</protein>
<evidence type="ECO:0000313" key="2">
    <source>
        <dbReference type="Proteomes" id="UP001596957"/>
    </source>
</evidence>
<dbReference type="Proteomes" id="UP001596957">
    <property type="component" value="Unassembled WGS sequence"/>
</dbReference>
<dbReference type="EMBL" id="JBHTEC010000001">
    <property type="protein sequence ID" value="MFD0280384.1"/>
    <property type="molecule type" value="Genomic_DNA"/>
</dbReference>
<comment type="caution">
    <text evidence="1">The sequence shown here is derived from an EMBL/GenBank/DDBJ whole genome shotgun (WGS) entry which is preliminary data.</text>
</comment>
<gene>
    <name evidence="1" type="ORF">ACFQZP_01630</name>
</gene>
<reference evidence="2" key="1">
    <citation type="journal article" date="2019" name="Int. J. Syst. Evol. Microbiol.">
        <title>The Global Catalogue of Microorganisms (GCM) 10K type strain sequencing project: providing services to taxonomists for standard genome sequencing and annotation.</title>
        <authorList>
            <consortium name="The Broad Institute Genomics Platform"/>
            <consortium name="The Broad Institute Genome Sequencing Center for Infectious Disease"/>
            <person name="Wu L."/>
            <person name="Ma J."/>
        </authorList>
    </citation>
    <scope>NUCLEOTIDE SEQUENCE [LARGE SCALE GENOMIC DNA]</scope>
    <source>
        <strain evidence="2">CGMCC 4.7198</strain>
    </source>
</reference>
<organism evidence="1 2">
    <name type="scientific">Streptomyces lutosisoli</name>
    <dbReference type="NCBI Taxonomy" id="2665721"/>
    <lineage>
        <taxon>Bacteria</taxon>
        <taxon>Bacillati</taxon>
        <taxon>Actinomycetota</taxon>
        <taxon>Actinomycetes</taxon>
        <taxon>Kitasatosporales</taxon>
        <taxon>Streptomycetaceae</taxon>
        <taxon>Streptomyces</taxon>
    </lineage>
</organism>
<keyword evidence="2" id="KW-1185">Reference proteome</keyword>
<proteinExistence type="predicted"/>
<dbReference type="RefSeq" id="WP_381261327.1">
    <property type="nucleotide sequence ID" value="NZ_JBHTBI010000050.1"/>
</dbReference>
<evidence type="ECO:0000313" key="1">
    <source>
        <dbReference type="EMBL" id="MFD0280384.1"/>
    </source>
</evidence>
<name>A0ABW2VA60_9ACTN</name>
<evidence type="ECO:0008006" key="3">
    <source>
        <dbReference type="Google" id="ProtNLM"/>
    </source>
</evidence>
<dbReference type="Gene3D" id="3.30.565.10">
    <property type="entry name" value="Histidine kinase-like ATPase, C-terminal domain"/>
    <property type="match status" value="1"/>
</dbReference>